<reference evidence="1 2" key="1">
    <citation type="submission" date="2024-04" db="EMBL/GenBank/DDBJ databases">
        <title>Tritrichomonas musculus Genome.</title>
        <authorList>
            <person name="Alves-Ferreira E."/>
            <person name="Grigg M."/>
            <person name="Lorenzi H."/>
            <person name="Galac M."/>
        </authorList>
    </citation>
    <scope>NUCLEOTIDE SEQUENCE [LARGE SCALE GENOMIC DNA]</scope>
    <source>
        <strain evidence="1 2">EAF2021</strain>
    </source>
</reference>
<dbReference type="Proteomes" id="UP001470230">
    <property type="component" value="Unassembled WGS sequence"/>
</dbReference>
<organism evidence="1 2">
    <name type="scientific">Tritrichomonas musculus</name>
    <dbReference type="NCBI Taxonomy" id="1915356"/>
    <lineage>
        <taxon>Eukaryota</taxon>
        <taxon>Metamonada</taxon>
        <taxon>Parabasalia</taxon>
        <taxon>Tritrichomonadida</taxon>
        <taxon>Tritrichomonadidae</taxon>
        <taxon>Tritrichomonas</taxon>
    </lineage>
</organism>
<evidence type="ECO:0000313" key="1">
    <source>
        <dbReference type="EMBL" id="KAK8884688.1"/>
    </source>
</evidence>
<sequence>MTLKADKKISRRHASEKVVAQNLLGDFEVKNSRGLAIIESIMGENTFDSISRNSLLSLTTVLSKLTQIPFPRNFSRRKALIVKWFDDNADELETAGKFVCVEFNREKT</sequence>
<name>A0ABR2K1R0_9EUKA</name>
<comment type="caution">
    <text evidence="1">The sequence shown here is derived from an EMBL/GenBank/DDBJ whole genome shotgun (WGS) entry which is preliminary data.</text>
</comment>
<evidence type="ECO:0000313" key="2">
    <source>
        <dbReference type="Proteomes" id="UP001470230"/>
    </source>
</evidence>
<accession>A0ABR2K1R0</accession>
<gene>
    <name evidence="1" type="ORF">M9Y10_043807</name>
</gene>
<keyword evidence="2" id="KW-1185">Reference proteome</keyword>
<proteinExistence type="predicted"/>
<protein>
    <submittedName>
        <fullName evidence="1">Uncharacterized protein</fullName>
    </submittedName>
</protein>
<dbReference type="EMBL" id="JAPFFF010000008">
    <property type="protein sequence ID" value="KAK8884688.1"/>
    <property type="molecule type" value="Genomic_DNA"/>
</dbReference>